<protein>
    <recommendedName>
        <fullName evidence="3">Transposase</fullName>
    </recommendedName>
</protein>
<dbReference type="EMBL" id="UFUW01000001">
    <property type="protein sequence ID" value="SUX18236.1"/>
    <property type="molecule type" value="Genomic_DNA"/>
</dbReference>
<dbReference type="AlphaFoldDB" id="A0A381DYE3"/>
<keyword evidence="2" id="KW-1185">Reference proteome</keyword>
<dbReference type="Proteomes" id="UP000254572">
    <property type="component" value="Unassembled WGS sequence"/>
</dbReference>
<organism evidence="1 2">
    <name type="scientific">Cardiobacterium valvarum</name>
    <dbReference type="NCBI Taxonomy" id="194702"/>
    <lineage>
        <taxon>Bacteria</taxon>
        <taxon>Pseudomonadati</taxon>
        <taxon>Pseudomonadota</taxon>
        <taxon>Gammaproteobacteria</taxon>
        <taxon>Cardiobacteriales</taxon>
        <taxon>Cardiobacteriaceae</taxon>
        <taxon>Cardiobacterium</taxon>
    </lineage>
</organism>
<proteinExistence type="predicted"/>
<evidence type="ECO:0008006" key="3">
    <source>
        <dbReference type="Google" id="ProtNLM"/>
    </source>
</evidence>
<sequence>MEYAMIDGSIVKVHRHGQGAKGGPWSGYR</sequence>
<accession>A0A381DYE3</accession>
<gene>
    <name evidence="1" type="ORF">NCTC13294_00223</name>
</gene>
<reference evidence="1 2" key="1">
    <citation type="submission" date="2018-06" db="EMBL/GenBank/DDBJ databases">
        <authorList>
            <consortium name="Pathogen Informatics"/>
            <person name="Doyle S."/>
        </authorList>
    </citation>
    <scope>NUCLEOTIDE SEQUENCE [LARGE SCALE GENOMIC DNA]</scope>
    <source>
        <strain evidence="1 2">NCTC13294</strain>
    </source>
</reference>
<evidence type="ECO:0000313" key="2">
    <source>
        <dbReference type="Proteomes" id="UP000254572"/>
    </source>
</evidence>
<name>A0A381DYE3_9GAMM</name>
<evidence type="ECO:0000313" key="1">
    <source>
        <dbReference type="EMBL" id="SUX18236.1"/>
    </source>
</evidence>